<evidence type="ECO:0000313" key="6">
    <source>
        <dbReference type="Proteomes" id="UP001162060"/>
    </source>
</evidence>
<dbReference type="PANTHER" id="PTHR31836:SF21">
    <property type="entry name" value="EXPANSIN-LIKE PROTEIN 7"/>
    <property type="match status" value="1"/>
</dbReference>
<dbReference type="Proteomes" id="UP001162060">
    <property type="component" value="Unassembled WGS sequence"/>
</dbReference>
<accession>A0AAV1V2G7</accession>
<protein>
    <recommendedName>
        <fullName evidence="4">Expansin-like EG45 domain-containing protein</fullName>
    </recommendedName>
</protein>
<evidence type="ECO:0000256" key="1">
    <source>
        <dbReference type="ARBA" id="ARBA00022729"/>
    </source>
</evidence>
<dbReference type="SUPFAM" id="SSF50685">
    <property type="entry name" value="Barwin-like endoglucanases"/>
    <property type="match status" value="1"/>
</dbReference>
<dbReference type="InterPro" id="IPR051477">
    <property type="entry name" value="Expansin_CellWall"/>
</dbReference>
<dbReference type="CDD" id="cd22271">
    <property type="entry name" value="DPBB_EXP_N-like"/>
    <property type="match status" value="1"/>
</dbReference>
<feature type="compositionally biased region" description="Polar residues" evidence="2">
    <location>
        <begin position="221"/>
        <end position="231"/>
    </location>
</feature>
<feature type="chain" id="PRO_5043494628" description="Expansin-like EG45 domain-containing protein" evidence="3">
    <location>
        <begin position="22"/>
        <end position="360"/>
    </location>
</feature>
<organism evidence="5 6">
    <name type="scientific">Peronospora matthiolae</name>
    <dbReference type="NCBI Taxonomy" id="2874970"/>
    <lineage>
        <taxon>Eukaryota</taxon>
        <taxon>Sar</taxon>
        <taxon>Stramenopiles</taxon>
        <taxon>Oomycota</taxon>
        <taxon>Peronosporomycetes</taxon>
        <taxon>Peronosporales</taxon>
        <taxon>Peronosporaceae</taxon>
        <taxon>Peronospora</taxon>
    </lineage>
</organism>
<feature type="compositionally biased region" description="Basic residues" evidence="2">
    <location>
        <begin position="351"/>
        <end position="360"/>
    </location>
</feature>
<name>A0AAV1V2G7_9STRA</name>
<evidence type="ECO:0000256" key="3">
    <source>
        <dbReference type="SAM" id="SignalP"/>
    </source>
</evidence>
<dbReference type="NCBIfam" id="NF041144">
    <property type="entry name" value="expansin_EXLX1"/>
    <property type="match status" value="1"/>
</dbReference>
<sequence>MVASIGFVAALFGASAAIAAAGDEYFEGDGTSYTLGQVSSGNCNFMSALPTASTNYVALNQEQWNSLGNCGRCIEVSCIDDRCTAKNKTAIVQVLDRCPECKHGALDLSPTVYKEITGLDPHRLTVRWRFVDCPNPASVQVCLKEGSNANWMAVQPTNGLVGVKSVTVNGGVTTMLDGAYYYVSTTPNTDLSAVKVAITSVNGDVISDTYSLTAGKCTSTNQQFGSGNTLQTTSAPSPPSPTPLETGSTGSSTDGTGSDSDVGQSAPLDNALQHDGSSLSDDAKDTSSDPPAAPTATSITPAPTVPDIPETTETPSEVVAPDATEATKVGVDVPPELVTEVPTPLGGKAKCQVRSRRRRN</sequence>
<gene>
    <name evidence="5" type="ORF">PM001_LOCUS26110</name>
</gene>
<evidence type="ECO:0000259" key="4">
    <source>
        <dbReference type="PROSITE" id="PS50842"/>
    </source>
</evidence>
<evidence type="ECO:0000313" key="5">
    <source>
        <dbReference type="EMBL" id="CAK7940960.1"/>
    </source>
</evidence>
<dbReference type="InterPro" id="IPR036749">
    <property type="entry name" value="Expansin_CBD_sf"/>
</dbReference>
<dbReference type="Gene3D" id="2.40.40.10">
    <property type="entry name" value="RlpA-like domain"/>
    <property type="match status" value="1"/>
</dbReference>
<dbReference type="Pfam" id="PF03330">
    <property type="entry name" value="DPBB_1"/>
    <property type="match status" value="1"/>
</dbReference>
<feature type="compositionally biased region" description="Low complexity" evidence="2">
    <location>
        <begin position="331"/>
        <end position="345"/>
    </location>
</feature>
<keyword evidence="1 3" id="KW-0732">Signal</keyword>
<feature type="domain" description="Expansin-like EG45" evidence="4">
    <location>
        <begin position="40"/>
        <end position="138"/>
    </location>
</feature>
<dbReference type="InterPro" id="IPR007112">
    <property type="entry name" value="Expansin/allergen_DPBB_dom"/>
</dbReference>
<feature type="compositionally biased region" description="Low complexity" evidence="2">
    <location>
        <begin position="288"/>
        <end position="302"/>
    </location>
</feature>
<dbReference type="PANTHER" id="PTHR31836">
    <property type="match status" value="1"/>
</dbReference>
<dbReference type="InterPro" id="IPR049818">
    <property type="entry name" value="Expansin_EXLX1-like"/>
</dbReference>
<comment type="caution">
    <text evidence="5">The sequence shown here is derived from an EMBL/GenBank/DDBJ whole genome shotgun (WGS) entry which is preliminary data.</text>
</comment>
<dbReference type="PROSITE" id="PS50842">
    <property type="entry name" value="EXPANSIN_EG45"/>
    <property type="match status" value="1"/>
</dbReference>
<dbReference type="InterPro" id="IPR009009">
    <property type="entry name" value="RlpA-like_DPBB"/>
</dbReference>
<dbReference type="AlphaFoldDB" id="A0AAV1V2G7"/>
<reference evidence="5" key="1">
    <citation type="submission" date="2024-01" db="EMBL/GenBank/DDBJ databases">
        <authorList>
            <person name="Webb A."/>
        </authorList>
    </citation>
    <scope>NUCLEOTIDE SEQUENCE</scope>
    <source>
        <strain evidence="5">Pm1</strain>
    </source>
</reference>
<feature type="compositionally biased region" description="Low complexity" evidence="2">
    <location>
        <begin position="243"/>
        <end position="261"/>
    </location>
</feature>
<dbReference type="InterPro" id="IPR036908">
    <property type="entry name" value="RlpA-like_sf"/>
</dbReference>
<feature type="region of interest" description="Disordered" evidence="2">
    <location>
        <begin position="221"/>
        <end position="360"/>
    </location>
</feature>
<proteinExistence type="predicted"/>
<dbReference type="EMBL" id="CAKLBY020000259">
    <property type="protein sequence ID" value="CAK7940960.1"/>
    <property type="molecule type" value="Genomic_DNA"/>
</dbReference>
<dbReference type="Gene3D" id="2.60.40.760">
    <property type="entry name" value="Expansin, cellulose-binding-like domain"/>
    <property type="match status" value="1"/>
</dbReference>
<evidence type="ECO:0000256" key="2">
    <source>
        <dbReference type="SAM" id="MobiDB-lite"/>
    </source>
</evidence>
<feature type="signal peptide" evidence="3">
    <location>
        <begin position="1"/>
        <end position="21"/>
    </location>
</feature>